<organism evidence="1 2">
    <name type="scientific">Forsythia ovata</name>
    <dbReference type="NCBI Taxonomy" id="205694"/>
    <lineage>
        <taxon>Eukaryota</taxon>
        <taxon>Viridiplantae</taxon>
        <taxon>Streptophyta</taxon>
        <taxon>Embryophyta</taxon>
        <taxon>Tracheophyta</taxon>
        <taxon>Spermatophyta</taxon>
        <taxon>Magnoliopsida</taxon>
        <taxon>eudicotyledons</taxon>
        <taxon>Gunneridae</taxon>
        <taxon>Pentapetalae</taxon>
        <taxon>asterids</taxon>
        <taxon>lamiids</taxon>
        <taxon>Lamiales</taxon>
        <taxon>Oleaceae</taxon>
        <taxon>Forsythieae</taxon>
        <taxon>Forsythia</taxon>
    </lineage>
</organism>
<sequence>MSEGSYSIIGGLRTCLEQVRTYNSPQQQENNERGLTFNNWRPYKLALDNRGLITFLNNKKPRNEGSPSTFGGRTNFPRTNVDLQLASTIRKLLARRPYELALELQGLIGGLNNKKTTSDISHSTIRYLTNLPRKGDDLKLSSIIRKTTSEGSASTIGSLTNLRRTIKD</sequence>
<dbReference type="EMBL" id="JBFOLJ010000005">
    <property type="protein sequence ID" value="KAL2538264.1"/>
    <property type="molecule type" value="Genomic_DNA"/>
</dbReference>
<gene>
    <name evidence="1" type="ORF">Fot_19655</name>
</gene>
<evidence type="ECO:0000313" key="1">
    <source>
        <dbReference type="EMBL" id="KAL2538264.1"/>
    </source>
</evidence>
<name>A0ABD1VLN4_9LAMI</name>
<dbReference type="Proteomes" id="UP001604277">
    <property type="component" value="Unassembled WGS sequence"/>
</dbReference>
<keyword evidence="2" id="KW-1185">Reference proteome</keyword>
<dbReference type="AlphaFoldDB" id="A0ABD1VLN4"/>
<protein>
    <submittedName>
        <fullName evidence="1">Uncharacterized protein</fullName>
    </submittedName>
</protein>
<evidence type="ECO:0000313" key="2">
    <source>
        <dbReference type="Proteomes" id="UP001604277"/>
    </source>
</evidence>
<accession>A0ABD1VLN4</accession>
<reference evidence="2" key="1">
    <citation type="submission" date="2024-07" db="EMBL/GenBank/DDBJ databases">
        <title>Two chromosome-level genome assemblies of Korean endemic species Abeliophyllum distichum and Forsythia ovata (Oleaceae).</title>
        <authorList>
            <person name="Jang H."/>
        </authorList>
    </citation>
    <scope>NUCLEOTIDE SEQUENCE [LARGE SCALE GENOMIC DNA]</scope>
</reference>
<comment type="caution">
    <text evidence="1">The sequence shown here is derived from an EMBL/GenBank/DDBJ whole genome shotgun (WGS) entry which is preliminary data.</text>
</comment>
<proteinExistence type="predicted"/>